<evidence type="ECO:0000313" key="3">
    <source>
        <dbReference type="Proteomes" id="UP000559010"/>
    </source>
</evidence>
<name>A0A848J0V4_9BACT</name>
<keyword evidence="3" id="KW-1185">Reference proteome</keyword>
<dbReference type="SUPFAM" id="SSF50729">
    <property type="entry name" value="PH domain-like"/>
    <property type="match status" value="1"/>
</dbReference>
<sequence length="124" mass="14282">MSIFDNLMGNASELSLNKIHAEFTPIMVEGEELKKAFKIIRDFFVFTNKRLILVNKQGITGKKREYLTIPYGSIIKFSKESAGLLDFDADLKIWIRGQSEPITKEFKDDGNINEVYRLLSQFTL</sequence>
<accession>A0A848J0V4</accession>
<dbReference type="PANTHER" id="PTHR35796:SF3">
    <property type="entry name" value="BHLH DOMAIN-CONTAINING PROTEIN"/>
    <property type="match status" value="1"/>
</dbReference>
<dbReference type="InterPro" id="IPR037063">
    <property type="entry name" value="PHb_sf"/>
</dbReference>
<protein>
    <submittedName>
        <fullName evidence="2">PH domain-containing protein</fullName>
    </submittedName>
</protein>
<evidence type="ECO:0000313" key="2">
    <source>
        <dbReference type="EMBL" id="NMM50413.1"/>
    </source>
</evidence>
<gene>
    <name evidence="2" type="ORF">HH304_18530</name>
</gene>
<dbReference type="Gene3D" id="2.30.29.50">
    <property type="entry name" value="Bacterial Pleckstrin homology domain"/>
    <property type="match status" value="1"/>
</dbReference>
<reference evidence="2 3" key="1">
    <citation type="submission" date="2020-04" db="EMBL/GenBank/DDBJ databases">
        <title>Flammeovirgaceae bacterium KN852 isolated from deep sea.</title>
        <authorList>
            <person name="Zhang D.-C."/>
        </authorList>
    </citation>
    <scope>NUCLEOTIDE SEQUENCE [LARGE SCALE GENOMIC DNA]</scope>
    <source>
        <strain evidence="2 3">KN852</strain>
    </source>
</reference>
<feature type="domain" description="Bacterial Pleckstrin homology" evidence="1">
    <location>
        <begin position="3"/>
        <end position="122"/>
    </location>
</feature>
<dbReference type="PANTHER" id="PTHR35796">
    <property type="entry name" value="HYPOTHETICAL CYTOSOLIC PROTEIN"/>
    <property type="match status" value="1"/>
</dbReference>
<dbReference type="CDD" id="cd13225">
    <property type="entry name" value="PH-like_bacteria"/>
    <property type="match status" value="1"/>
</dbReference>
<dbReference type="RefSeq" id="WP_169684777.1">
    <property type="nucleotide sequence ID" value="NZ_JABBNU010000012.1"/>
</dbReference>
<dbReference type="AlphaFoldDB" id="A0A848J0V4"/>
<dbReference type="Proteomes" id="UP000559010">
    <property type="component" value="Unassembled WGS sequence"/>
</dbReference>
<dbReference type="EMBL" id="JABBNU010000012">
    <property type="protein sequence ID" value="NMM50413.1"/>
    <property type="molecule type" value="Genomic_DNA"/>
</dbReference>
<evidence type="ECO:0000259" key="1">
    <source>
        <dbReference type="Pfam" id="PF08000"/>
    </source>
</evidence>
<dbReference type="InterPro" id="IPR012544">
    <property type="entry name" value="PHb"/>
</dbReference>
<comment type="caution">
    <text evidence="2">The sequence shown here is derived from an EMBL/GenBank/DDBJ whole genome shotgun (WGS) entry which is preliminary data.</text>
</comment>
<proteinExistence type="predicted"/>
<dbReference type="Pfam" id="PF08000">
    <property type="entry name" value="bPH_1"/>
    <property type="match status" value="1"/>
</dbReference>
<organism evidence="2 3">
    <name type="scientific">Marinigracilibium pacificum</name>
    <dbReference type="NCBI Taxonomy" id="2729599"/>
    <lineage>
        <taxon>Bacteria</taxon>
        <taxon>Pseudomonadati</taxon>
        <taxon>Bacteroidota</taxon>
        <taxon>Cytophagia</taxon>
        <taxon>Cytophagales</taxon>
        <taxon>Flammeovirgaceae</taxon>
        <taxon>Marinigracilibium</taxon>
    </lineage>
</organism>